<feature type="signal peptide" evidence="3">
    <location>
        <begin position="1"/>
        <end position="28"/>
    </location>
</feature>
<evidence type="ECO:0000313" key="4">
    <source>
        <dbReference type="EMBL" id="KTB34043.1"/>
    </source>
</evidence>
<accession>A0A0W0FCI5</accession>
<dbReference type="Gene3D" id="2.40.40.10">
    <property type="entry name" value="RlpA-like domain"/>
    <property type="match status" value="1"/>
</dbReference>
<comment type="caution">
    <text evidence="4">The sequence shown here is derived from an EMBL/GenBank/DDBJ whole genome shotgun (WGS) entry which is preliminary data.</text>
</comment>
<dbReference type="PANTHER" id="PTHR31836">
    <property type="match status" value="1"/>
</dbReference>
<evidence type="ECO:0000313" key="5">
    <source>
        <dbReference type="Proteomes" id="UP000054988"/>
    </source>
</evidence>
<dbReference type="PANTHER" id="PTHR31836:SF22">
    <property type="entry name" value="RLPA-LIKE PROTEIN DOUBLE-PSI BETA-BARREL DOMAIN-CONTAINING PROTEIN"/>
    <property type="match status" value="1"/>
</dbReference>
<feature type="chain" id="PRO_5006901578" description="RlpA-like protein double-psi beta-barrel domain-containing protein" evidence="3">
    <location>
        <begin position="29"/>
        <end position="259"/>
    </location>
</feature>
<dbReference type="Proteomes" id="UP000054988">
    <property type="component" value="Unassembled WGS sequence"/>
</dbReference>
<dbReference type="SUPFAM" id="SSF50685">
    <property type="entry name" value="Barwin-like endoglucanases"/>
    <property type="match status" value="1"/>
</dbReference>
<feature type="region of interest" description="Disordered" evidence="2">
    <location>
        <begin position="72"/>
        <end position="106"/>
    </location>
</feature>
<feature type="compositionally biased region" description="Basic residues" evidence="2">
    <location>
        <begin position="80"/>
        <end position="98"/>
    </location>
</feature>
<proteinExistence type="predicted"/>
<evidence type="ECO:0000256" key="3">
    <source>
        <dbReference type="SAM" id="SignalP"/>
    </source>
</evidence>
<dbReference type="EMBL" id="LATX01002123">
    <property type="protein sequence ID" value="KTB34043.1"/>
    <property type="molecule type" value="Genomic_DNA"/>
</dbReference>
<keyword evidence="1 3" id="KW-0732">Signal</keyword>
<dbReference type="AlphaFoldDB" id="A0A0W0FCI5"/>
<protein>
    <recommendedName>
        <fullName evidence="6">RlpA-like protein double-psi beta-barrel domain-containing protein</fullName>
    </recommendedName>
</protein>
<reference evidence="4 5" key="1">
    <citation type="submission" date="2015-12" db="EMBL/GenBank/DDBJ databases">
        <title>Draft genome sequence of Moniliophthora roreri, the causal agent of frosty pod rot of cacao.</title>
        <authorList>
            <person name="Aime M.C."/>
            <person name="Diaz-Valderrama J.R."/>
            <person name="Kijpornyongpan T."/>
            <person name="Phillips-Mora W."/>
        </authorList>
    </citation>
    <scope>NUCLEOTIDE SEQUENCE [LARGE SCALE GENOMIC DNA]</scope>
    <source>
        <strain evidence="4 5">MCA 2952</strain>
    </source>
</reference>
<dbReference type="InterPro" id="IPR036908">
    <property type="entry name" value="RlpA-like_sf"/>
</dbReference>
<sequence>MALSKPFSDIHQIITLLSCLLCTVTVSAIPATHSPSFYATAHSLGDSYTFEAHDGWTSVNVSNSLSYNTPPCSPTSLVPRSKHSKEHGKGKQGKKSKLHEHNVTSKTKSLSNLHSEDISVSGAVSGVKNALKATGKSEEVTITWYTGNDLRNPSCWSENVWTPTDESFICALTQEGWISKPECFKFLELCNGPRKCVFVRVVDTCQGCAPGSKHVDLTKAAFSALADLDKGTTIVQMRPATYPVGWLENLWGPENLRNL</sequence>
<dbReference type="InterPro" id="IPR051477">
    <property type="entry name" value="Expansin_CellWall"/>
</dbReference>
<evidence type="ECO:0008006" key="6">
    <source>
        <dbReference type="Google" id="ProtNLM"/>
    </source>
</evidence>
<name>A0A0W0FCI5_MONRR</name>
<organism evidence="4 5">
    <name type="scientific">Moniliophthora roreri</name>
    <name type="common">Frosty pod rot fungus</name>
    <name type="synonym">Monilia roreri</name>
    <dbReference type="NCBI Taxonomy" id="221103"/>
    <lineage>
        <taxon>Eukaryota</taxon>
        <taxon>Fungi</taxon>
        <taxon>Dikarya</taxon>
        <taxon>Basidiomycota</taxon>
        <taxon>Agaricomycotina</taxon>
        <taxon>Agaricomycetes</taxon>
        <taxon>Agaricomycetidae</taxon>
        <taxon>Agaricales</taxon>
        <taxon>Marasmiineae</taxon>
        <taxon>Marasmiaceae</taxon>
        <taxon>Moniliophthora</taxon>
    </lineage>
</organism>
<evidence type="ECO:0000256" key="2">
    <source>
        <dbReference type="SAM" id="MobiDB-lite"/>
    </source>
</evidence>
<evidence type="ECO:0000256" key="1">
    <source>
        <dbReference type="ARBA" id="ARBA00022729"/>
    </source>
</evidence>
<dbReference type="CDD" id="cd22191">
    <property type="entry name" value="DPBB_RlpA_EXP_N-like"/>
    <property type="match status" value="1"/>
</dbReference>
<dbReference type="eggNOG" id="ENOG502S7JK">
    <property type="taxonomic scope" value="Eukaryota"/>
</dbReference>
<gene>
    <name evidence="4" type="ORF">WG66_13469</name>
</gene>